<feature type="transmembrane region" description="Helical" evidence="8">
    <location>
        <begin position="110"/>
        <end position="130"/>
    </location>
</feature>
<comment type="caution">
    <text evidence="10">The sequence shown here is derived from an EMBL/GenBank/DDBJ whole genome shotgun (WGS) entry which is preliminary data.</text>
</comment>
<evidence type="ECO:0000256" key="1">
    <source>
        <dbReference type="ARBA" id="ARBA00004141"/>
    </source>
</evidence>
<keyword evidence="6 8" id="KW-0472">Membrane</keyword>
<dbReference type="AlphaFoldDB" id="A0A4R7I269"/>
<dbReference type="Pfam" id="PF02397">
    <property type="entry name" value="Bac_transf"/>
    <property type="match status" value="1"/>
</dbReference>
<evidence type="ECO:0000256" key="4">
    <source>
        <dbReference type="ARBA" id="ARBA00022692"/>
    </source>
</evidence>
<evidence type="ECO:0000256" key="5">
    <source>
        <dbReference type="ARBA" id="ARBA00022989"/>
    </source>
</evidence>
<evidence type="ECO:0000313" key="10">
    <source>
        <dbReference type="EMBL" id="TDT17300.1"/>
    </source>
</evidence>
<dbReference type="PANTHER" id="PTHR30576:SF0">
    <property type="entry name" value="UNDECAPRENYL-PHOSPHATE N-ACETYLGALACTOSAMINYL 1-PHOSPHATE TRANSFERASE-RELATED"/>
    <property type="match status" value="1"/>
</dbReference>
<feature type="transmembrane region" description="Helical" evidence="8">
    <location>
        <begin position="76"/>
        <end position="98"/>
    </location>
</feature>
<evidence type="ECO:0000256" key="6">
    <source>
        <dbReference type="ARBA" id="ARBA00023136"/>
    </source>
</evidence>
<name>A0A4R7I269_9ACTN</name>
<keyword evidence="4 8" id="KW-0812">Transmembrane</keyword>
<keyword evidence="5 8" id="KW-1133">Transmembrane helix</keyword>
<organism evidence="10 11">
    <name type="scientific">Ilumatobacter fluminis</name>
    <dbReference type="NCBI Taxonomy" id="467091"/>
    <lineage>
        <taxon>Bacteria</taxon>
        <taxon>Bacillati</taxon>
        <taxon>Actinomycetota</taxon>
        <taxon>Acidimicrobiia</taxon>
        <taxon>Acidimicrobiales</taxon>
        <taxon>Ilumatobacteraceae</taxon>
        <taxon>Ilumatobacter</taxon>
    </lineage>
</organism>
<proteinExistence type="inferred from homology"/>
<dbReference type="NCBIfam" id="TIGR03025">
    <property type="entry name" value="EPS_sugtrans"/>
    <property type="match status" value="1"/>
</dbReference>
<feature type="region of interest" description="Disordered" evidence="7">
    <location>
        <begin position="1"/>
        <end position="20"/>
    </location>
</feature>
<dbReference type="InterPro" id="IPR003362">
    <property type="entry name" value="Bact_transf"/>
</dbReference>
<feature type="transmembrane region" description="Helical" evidence="8">
    <location>
        <begin position="142"/>
        <end position="159"/>
    </location>
</feature>
<accession>A0A4R7I269</accession>
<evidence type="ECO:0000256" key="8">
    <source>
        <dbReference type="SAM" id="Phobius"/>
    </source>
</evidence>
<evidence type="ECO:0000313" key="11">
    <source>
        <dbReference type="Proteomes" id="UP000294558"/>
    </source>
</evidence>
<evidence type="ECO:0000259" key="9">
    <source>
        <dbReference type="Pfam" id="PF02397"/>
    </source>
</evidence>
<evidence type="ECO:0000256" key="3">
    <source>
        <dbReference type="ARBA" id="ARBA00022679"/>
    </source>
</evidence>
<dbReference type="GO" id="GO:0016020">
    <property type="term" value="C:membrane"/>
    <property type="evidence" value="ECO:0007669"/>
    <property type="project" value="UniProtKB-SubCell"/>
</dbReference>
<dbReference type="PANTHER" id="PTHR30576">
    <property type="entry name" value="COLANIC BIOSYNTHESIS UDP-GLUCOSE LIPID CARRIER TRANSFERASE"/>
    <property type="match status" value="1"/>
</dbReference>
<feature type="transmembrane region" description="Helical" evidence="8">
    <location>
        <begin position="43"/>
        <end position="64"/>
    </location>
</feature>
<dbReference type="RefSeq" id="WP_133869597.1">
    <property type="nucleotide sequence ID" value="NZ_SOAU01000001.1"/>
</dbReference>
<sequence length="468" mass="52580">MREMTKPSDDTSSDGTQLSFPPMLERAVGTFGRPLGWMWDRGFRFLFVLDAIALFGSMVLINLARFGWTWPTYPRSHYWIGFSIATLIHLGVNYFAGLYEREPRLGYRPWLPRIAVAMAVGIAFDGLAAVLTDRYLMPRANLFVLFVVASLWLSANRTVSRHFANRRRGPSRVLLVGHGEAVALAQRHFAGDADAEVVGQVEHATELFDVVNTTGATDVLLLDLSAFAAAFPEPLTALDREGVGVHQRVSARETLLGLQSVREIAGMPFTRMRTHAMAAHQLRLKRLFDVIVVVLLAPFALIALAAFALWVRVRAGSPVLYRQTRVGWRGRRFEVVKFRTMVHDAEQAGPQLSGKEDGRVVKGLGWMRGTRMDELPQLWNVLKGEMSLVGPRPERPEMIAEFENDVAGYARRHELPPGITGFAQINGRYETDPAYKLGYDLQYIVNWSLILDVQILLRTILVVVTRRV</sequence>
<comment type="subcellular location">
    <subcellularLocation>
        <location evidence="1">Membrane</location>
        <topology evidence="1">Multi-pass membrane protein</topology>
    </subcellularLocation>
</comment>
<keyword evidence="11" id="KW-1185">Reference proteome</keyword>
<dbReference type="Proteomes" id="UP000294558">
    <property type="component" value="Unassembled WGS sequence"/>
</dbReference>
<gene>
    <name evidence="10" type="ORF">BDK89_2908</name>
</gene>
<dbReference type="OrthoDB" id="9808602at2"/>
<feature type="transmembrane region" description="Helical" evidence="8">
    <location>
        <begin position="287"/>
        <end position="311"/>
    </location>
</feature>
<feature type="domain" description="Bacterial sugar transferase" evidence="9">
    <location>
        <begin position="285"/>
        <end position="464"/>
    </location>
</feature>
<evidence type="ECO:0000256" key="7">
    <source>
        <dbReference type="SAM" id="MobiDB-lite"/>
    </source>
</evidence>
<keyword evidence="3 10" id="KW-0808">Transferase</keyword>
<reference evidence="10 11" key="1">
    <citation type="submission" date="2019-03" db="EMBL/GenBank/DDBJ databases">
        <title>Sequencing the genomes of 1000 actinobacteria strains.</title>
        <authorList>
            <person name="Klenk H.-P."/>
        </authorList>
    </citation>
    <scope>NUCLEOTIDE SEQUENCE [LARGE SCALE GENOMIC DNA]</scope>
    <source>
        <strain evidence="10 11">DSM 18936</strain>
    </source>
</reference>
<comment type="similarity">
    <text evidence="2">Belongs to the bacterial sugar transferase family.</text>
</comment>
<dbReference type="InterPro" id="IPR017475">
    <property type="entry name" value="EPS_sugar_tfrase"/>
</dbReference>
<evidence type="ECO:0000256" key="2">
    <source>
        <dbReference type="ARBA" id="ARBA00006464"/>
    </source>
</evidence>
<protein>
    <submittedName>
        <fullName evidence="10">Exopolysaccharide biosynthesis polyprenyl glycosylphosphotransferase</fullName>
    </submittedName>
</protein>
<dbReference type="EMBL" id="SOAU01000001">
    <property type="protein sequence ID" value="TDT17300.1"/>
    <property type="molecule type" value="Genomic_DNA"/>
</dbReference>
<dbReference type="GO" id="GO:0016780">
    <property type="term" value="F:phosphotransferase activity, for other substituted phosphate groups"/>
    <property type="evidence" value="ECO:0007669"/>
    <property type="project" value="TreeGrafter"/>
</dbReference>